<sequence length="81" mass="8715">MKFGDGVPRWARRRVERHMMRHGDGRIVRWMAFRAGSRRGVGGEGAAGAASAEWSGNVVPFIRRPVSGPGETAPPLDATGS</sequence>
<proteinExistence type="predicted"/>
<reference evidence="1" key="1">
    <citation type="submission" date="2020-11" db="EMBL/GenBank/DDBJ databases">
        <title>Complete genome sequence of a novel pathogenic Methylobacterium strain isolated from rice in Vietnam.</title>
        <authorList>
            <person name="Lai K."/>
            <person name="Okazaki S."/>
            <person name="Higashi K."/>
            <person name="Mori H."/>
            <person name="Toyoda A."/>
            <person name="Kurokawa K."/>
        </authorList>
    </citation>
    <scope>NUCLEOTIDE SEQUENCE</scope>
    <source>
        <strain evidence="1">VL1</strain>
    </source>
</reference>
<protein>
    <submittedName>
        <fullName evidence="1">Uncharacterized protein</fullName>
    </submittedName>
</protein>
<dbReference type="RefSeq" id="WP_207178947.1">
    <property type="nucleotide sequence ID" value="NZ_AP024145.1"/>
</dbReference>
<dbReference type="KEGG" id="mind:mvi_44310"/>
<organism evidence="1 2">
    <name type="scientific">Methylobacterium indicum</name>
    <dbReference type="NCBI Taxonomy" id="1775910"/>
    <lineage>
        <taxon>Bacteria</taxon>
        <taxon>Pseudomonadati</taxon>
        <taxon>Pseudomonadota</taxon>
        <taxon>Alphaproteobacteria</taxon>
        <taxon>Hyphomicrobiales</taxon>
        <taxon>Methylobacteriaceae</taxon>
        <taxon>Methylobacterium</taxon>
    </lineage>
</organism>
<dbReference type="AlphaFoldDB" id="A0A8H9C936"/>
<dbReference type="EMBL" id="AP024145">
    <property type="protein sequence ID" value="BCM85970.1"/>
    <property type="molecule type" value="Genomic_DNA"/>
</dbReference>
<evidence type="ECO:0000313" key="2">
    <source>
        <dbReference type="Proteomes" id="UP000663508"/>
    </source>
</evidence>
<evidence type="ECO:0000313" key="1">
    <source>
        <dbReference type="EMBL" id="BCM85970.1"/>
    </source>
</evidence>
<dbReference type="Proteomes" id="UP000663508">
    <property type="component" value="Chromosome"/>
</dbReference>
<accession>A0A8H9C936</accession>
<name>A0A8H9C936_9HYPH</name>
<gene>
    <name evidence="1" type="ORF">mvi_44310</name>
</gene>